<feature type="domain" description="Flavodoxin-like fold" evidence="7">
    <location>
        <begin position="4"/>
        <end position="194"/>
    </location>
</feature>
<comment type="cofactor">
    <cofactor evidence="6">
        <name>FMN</name>
        <dbReference type="ChEBI" id="CHEBI:58210"/>
    </cofactor>
    <text evidence="6">Binds 1 FMN per subunit.</text>
</comment>
<dbReference type="InterPro" id="IPR050104">
    <property type="entry name" value="FMN-dep_NADH:Q_OxRdtase_AzoR1"/>
</dbReference>
<dbReference type="InterPro" id="IPR029039">
    <property type="entry name" value="Flavoprotein-like_sf"/>
</dbReference>
<dbReference type="GO" id="GO:0009055">
    <property type="term" value="F:electron transfer activity"/>
    <property type="evidence" value="ECO:0007669"/>
    <property type="project" value="UniProtKB-UniRule"/>
</dbReference>
<dbReference type="PANTHER" id="PTHR43741">
    <property type="entry name" value="FMN-DEPENDENT NADH-AZOREDUCTASE 1"/>
    <property type="match status" value="1"/>
</dbReference>
<evidence type="ECO:0000313" key="9">
    <source>
        <dbReference type="Proteomes" id="UP000234331"/>
    </source>
</evidence>
<reference evidence="8 9" key="1">
    <citation type="submission" date="2017-06" db="EMBL/GenBank/DDBJ databases">
        <authorList>
            <person name="Kim H.J."/>
            <person name="Triplett B.A."/>
        </authorList>
    </citation>
    <scope>NUCLEOTIDE SEQUENCE [LARGE SCALE GENOMIC DNA]</scope>
    <source>
        <strain evidence="8">FRACA_ARgP5</strain>
    </source>
</reference>
<evidence type="ECO:0000256" key="3">
    <source>
        <dbReference type="ARBA" id="ARBA00023002"/>
    </source>
</evidence>
<comment type="catalytic activity">
    <reaction evidence="6">
        <text>2 a quinone + NADH + H(+) = 2 a 1,4-benzosemiquinone + NAD(+)</text>
        <dbReference type="Rhea" id="RHEA:65952"/>
        <dbReference type="ChEBI" id="CHEBI:15378"/>
        <dbReference type="ChEBI" id="CHEBI:57540"/>
        <dbReference type="ChEBI" id="CHEBI:57945"/>
        <dbReference type="ChEBI" id="CHEBI:132124"/>
        <dbReference type="ChEBI" id="CHEBI:134225"/>
    </reaction>
</comment>
<dbReference type="InterPro" id="IPR003680">
    <property type="entry name" value="Flavodoxin_fold"/>
</dbReference>
<dbReference type="Gene3D" id="3.40.50.360">
    <property type="match status" value="1"/>
</dbReference>
<comment type="subunit">
    <text evidence="6">Homodimer.</text>
</comment>
<evidence type="ECO:0000313" key="8">
    <source>
        <dbReference type="EMBL" id="SNQ47590.1"/>
    </source>
</evidence>
<dbReference type="EC" id="1.6.5.-" evidence="6"/>
<keyword evidence="3 6" id="KW-0560">Oxidoreductase</keyword>
<comment type="function">
    <text evidence="6">Quinone reductase that provides resistance to thiol-specific stress caused by electrophilic quinones.</text>
</comment>
<comment type="similarity">
    <text evidence="6">Belongs to the azoreductase type 1 family.</text>
</comment>
<dbReference type="Proteomes" id="UP000234331">
    <property type="component" value="Unassembled WGS sequence"/>
</dbReference>
<name>A0A2I2KPL9_9ACTN</name>
<proteinExistence type="inferred from homology"/>
<dbReference type="EMBL" id="FZMO01000110">
    <property type="protein sequence ID" value="SNQ47590.1"/>
    <property type="molecule type" value="Genomic_DNA"/>
</dbReference>
<feature type="binding site" evidence="6">
    <location>
        <position position="10"/>
    </location>
    <ligand>
        <name>FMN</name>
        <dbReference type="ChEBI" id="CHEBI:58210"/>
    </ligand>
</feature>
<comment type="caution">
    <text evidence="6">Lacks conserved residue(s) required for the propagation of feature annotation.</text>
</comment>
<protein>
    <recommendedName>
        <fullName evidence="6">FMN dependent NADH:quinone oxidoreductase</fullName>
        <ecNumber evidence="6">1.6.5.-</ecNumber>
    </recommendedName>
    <alternativeName>
        <fullName evidence="6">Azo-dye reductase</fullName>
    </alternativeName>
    <alternativeName>
        <fullName evidence="6">FMN-dependent NADH-azo compound oxidoreductase</fullName>
    </alternativeName>
    <alternativeName>
        <fullName evidence="6">FMN-dependent NADH-azoreductase</fullName>
        <ecNumber evidence="6">1.7.1.17</ecNumber>
    </alternativeName>
</protein>
<sequence>MPGLLHLDSSADVGESTTRALTRTFADTWRGLSAAHTVTYRDLHADPPPHLNHPALHWAPRLRRPGEIPDPAAAAAQDALLAELLAADVLLVGAPMYNWSLPSTLKAWLDQVHVLGVTAPFDSAERPLAGRPVVIVSARGATYGSGSPTEGWDHSVPPIELVLGRSCGMEVTVVTTDGTLASRIPALAELRDEARGQLDAAKRSVVELAARLGRRPAGVGPRADGR</sequence>
<keyword evidence="4 6" id="KW-0520">NAD</keyword>
<dbReference type="EC" id="1.7.1.17" evidence="6"/>
<evidence type="ECO:0000256" key="5">
    <source>
        <dbReference type="ARBA" id="ARBA00048542"/>
    </source>
</evidence>
<dbReference type="GO" id="GO:0016652">
    <property type="term" value="F:oxidoreductase activity, acting on NAD(P)H as acceptor"/>
    <property type="evidence" value="ECO:0007669"/>
    <property type="project" value="UniProtKB-UniRule"/>
</dbReference>
<comment type="catalytic activity">
    <reaction evidence="5">
        <text>N,N-dimethyl-1,4-phenylenediamine + anthranilate + 2 NAD(+) = 2-(4-dimethylaminophenyl)diazenylbenzoate + 2 NADH + 2 H(+)</text>
        <dbReference type="Rhea" id="RHEA:55872"/>
        <dbReference type="ChEBI" id="CHEBI:15378"/>
        <dbReference type="ChEBI" id="CHEBI:15783"/>
        <dbReference type="ChEBI" id="CHEBI:16567"/>
        <dbReference type="ChEBI" id="CHEBI:57540"/>
        <dbReference type="ChEBI" id="CHEBI:57945"/>
        <dbReference type="ChEBI" id="CHEBI:71579"/>
        <dbReference type="EC" id="1.7.1.17"/>
    </reaction>
    <physiologicalReaction direction="right-to-left" evidence="5">
        <dbReference type="Rhea" id="RHEA:55874"/>
    </physiologicalReaction>
</comment>
<gene>
    <name evidence="6 8" type="primary">azoR</name>
    <name evidence="8" type="ORF">FRACA_1980008</name>
</gene>
<dbReference type="InterPro" id="IPR023048">
    <property type="entry name" value="NADH:quinone_OxRdtase_FMN_depd"/>
</dbReference>
<keyword evidence="1 6" id="KW-0285">Flavoprotein</keyword>
<evidence type="ECO:0000256" key="6">
    <source>
        <dbReference type="HAMAP-Rule" id="MF_01216"/>
    </source>
</evidence>
<dbReference type="Pfam" id="PF02525">
    <property type="entry name" value="Flavodoxin_2"/>
    <property type="match status" value="1"/>
</dbReference>
<evidence type="ECO:0000256" key="4">
    <source>
        <dbReference type="ARBA" id="ARBA00023027"/>
    </source>
</evidence>
<dbReference type="OrthoDB" id="9805013at2"/>
<dbReference type="AlphaFoldDB" id="A0A2I2KPL9"/>
<dbReference type="SUPFAM" id="SSF52218">
    <property type="entry name" value="Flavoproteins"/>
    <property type="match status" value="1"/>
</dbReference>
<evidence type="ECO:0000259" key="7">
    <source>
        <dbReference type="Pfam" id="PF02525"/>
    </source>
</evidence>
<dbReference type="GO" id="GO:0016655">
    <property type="term" value="F:oxidoreductase activity, acting on NAD(P)H, quinone or similar compound as acceptor"/>
    <property type="evidence" value="ECO:0007669"/>
    <property type="project" value="InterPro"/>
</dbReference>
<keyword evidence="9" id="KW-1185">Reference proteome</keyword>
<keyword evidence="2 6" id="KW-0288">FMN</keyword>
<dbReference type="GO" id="GO:0010181">
    <property type="term" value="F:FMN binding"/>
    <property type="evidence" value="ECO:0007669"/>
    <property type="project" value="UniProtKB-UniRule"/>
</dbReference>
<evidence type="ECO:0000256" key="1">
    <source>
        <dbReference type="ARBA" id="ARBA00022630"/>
    </source>
</evidence>
<comment type="function">
    <text evidence="6">Also exhibits azoreductase activity. Catalyzes the reductive cleavage of the azo bond in aromatic azo compounds to the corresponding amines.</text>
</comment>
<organism evidence="8 9">
    <name type="scientific">Frankia canadensis</name>
    <dbReference type="NCBI Taxonomy" id="1836972"/>
    <lineage>
        <taxon>Bacteria</taxon>
        <taxon>Bacillati</taxon>
        <taxon>Actinomycetota</taxon>
        <taxon>Actinomycetes</taxon>
        <taxon>Frankiales</taxon>
        <taxon>Frankiaceae</taxon>
        <taxon>Frankia</taxon>
    </lineage>
</organism>
<dbReference type="PANTHER" id="PTHR43741:SF4">
    <property type="entry name" value="FMN-DEPENDENT NADH:QUINONE OXIDOREDUCTASE"/>
    <property type="match status" value="1"/>
</dbReference>
<dbReference type="HAMAP" id="MF_01216">
    <property type="entry name" value="Azoreductase_type1"/>
    <property type="match status" value="1"/>
</dbReference>
<dbReference type="RefSeq" id="WP_101831411.1">
    <property type="nucleotide sequence ID" value="NZ_FZMO01000110.1"/>
</dbReference>
<evidence type="ECO:0000256" key="2">
    <source>
        <dbReference type="ARBA" id="ARBA00022643"/>
    </source>
</evidence>
<accession>A0A2I2KPL9</accession>